<keyword evidence="7 10" id="KW-0315">Glutamine amidotransferase</keyword>
<dbReference type="Pfam" id="PF00988">
    <property type="entry name" value="CPSase_sm_chain"/>
    <property type="match status" value="1"/>
</dbReference>
<sequence>MAMTARWNIKNNTAVLVLADGSVIEGMGCGATGSIQAEICFNTSLTGYQEILTDPSYLGQIVNFTFPHIGNVGVNNEDFEYLSTKKFKGAFGLVLKSEITDPSNYRSNMHFDDWLKSCGIIGLSGVDTRALTIWIRDNGVSNAVIAHNPNGQFDIEDLKSRVQNYNYLKDSELVMRATAPKNISWLEKTWQWGREASFLNENDAIYHVVCVDYGVKSNILRHLVDLGCKITIVPADTSAKEILSFSPDGIVLSNGPGDPVITADYASPIICDLIDFGLPIFGICLGHQLLGLSLGARSVKMHQGHHGANHPVKNLLTGKVEIVSMNHGFAIDSKTLPANIEETHISLFDKSNCGLRIIDKPVFSVQYHPESSPGPQDSHYLFSYFVDFMRIRKGL</sequence>
<evidence type="ECO:0000256" key="10">
    <source>
        <dbReference type="HAMAP-Rule" id="MF_01209"/>
    </source>
</evidence>
<dbReference type="EC" id="6.3.5.5" evidence="10"/>
<evidence type="ECO:0000256" key="3">
    <source>
        <dbReference type="ARBA" id="ARBA00022571"/>
    </source>
</evidence>
<dbReference type="PATRIC" id="fig|1261131.3.peg.42"/>
<evidence type="ECO:0000256" key="4">
    <source>
        <dbReference type="ARBA" id="ARBA00022598"/>
    </source>
</evidence>
<dbReference type="GO" id="GO:0006541">
    <property type="term" value="P:glutamine metabolic process"/>
    <property type="evidence" value="ECO:0007669"/>
    <property type="project" value="InterPro"/>
</dbReference>
<evidence type="ECO:0000256" key="2">
    <source>
        <dbReference type="ARBA" id="ARBA00007800"/>
    </source>
</evidence>
<feature type="binding site" evidence="10">
    <location>
        <position position="255"/>
    </location>
    <ligand>
        <name>L-glutamine</name>
        <dbReference type="ChEBI" id="CHEBI:58359"/>
    </ligand>
</feature>
<evidence type="ECO:0000313" key="12">
    <source>
        <dbReference type="EMBL" id="AHA27431.1"/>
    </source>
</evidence>
<dbReference type="KEGG" id="lar:lam_048"/>
<dbReference type="NCBIfam" id="NF009475">
    <property type="entry name" value="PRK12838.1"/>
    <property type="match status" value="1"/>
</dbReference>
<organism evidence="12 13">
    <name type="scientific">Candidatus Liberibacter americanus str. Sao Paulo</name>
    <dbReference type="NCBI Taxonomy" id="1261131"/>
    <lineage>
        <taxon>Bacteria</taxon>
        <taxon>Pseudomonadati</taxon>
        <taxon>Pseudomonadota</taxon>
        <taxon>Alphaproteobacteria</taxon>
        <taxon>Hyphomicrobiales</taxon>
        <taxon>Rhizobiaceae</taxon>
        <taxon>Liberibacter</taxon>
    </lineage>
</organism>
<keyword evidence="6 10" id="KW-0067">ATP-binding</keyword>
<dbReference type="GO" id="GO:0006526">
    <property type="term" value="P:L-arginine biosynthetic process"/>
    <property type="evidence" value="ECO:0007669"/>
    <property type="project" value="UniProtKB-UniRule"/>
</dbReference>
<dbReference type="CDD" id="cd01744">
    <property type="entry name" value="GATase1_CPSase"/>
    <property type="match status" value="1"/>
</dbReference>
<evidence type="ECO:0000256" key="8">
    <source>
        <dbReference type="ARBA" id="ARBA00022975"/>
    </source>
</evidence>
<feature type="domain" description="Carbamoyl-phosphate synthase small subunit N-terminal" evidence="11">
    <location>
        <begin position="12"/>
        <end position="146"/>
    </location>
</feature>
<keyword evidence="13" id="KW-1185">Reference proteome</keyword>
<comment type="subunit">
    <text evidence="10">Composed of two chains; the small (or glutamine) chain promotes the hydrolysis of glutamine to ammonia, which is used by the large (or ammonia) chain to synthesize carbamoyl phosphate. Tetramer of heterodimers (alpha,beta)4.</text>
</comment>
<dbReference type="PRINTS" id="PR00099">
    <property type="entry name" value="CPSGATASE"/>
</dbReference>
<feature type="active site" evidence="10">
    <location>
        <position position="368"/>
    </location>
</feature>
<dbReference type="PRINTS" id="PR00097">
    <property type="entry name" value="ANTSNTHASEII"/>
</dbReference>
<dbReference type="InterPro" id="IPR035686">
    <property type="entry name" value="CPSase_GATase1"/>
</dbReference>
<dbReference type="UniPathway" id="UPA00070">
    <property type="reaction ID" value="UER00115"/>
</dbReference>
<dbReference type="Proteomes" id="UP000017862">
    <property type="component" value="Chromosome"/>
</dbReference>
<evidence type="ECO:0000256" key="5">
    <source>
        <dbReference type="ARBA" id="ARBA00022741"/>
    </source>
</evidence>
<dbReference type="PANTHER" id="PTHR43418:SF7">
    <property type="entry name" value="CARBAMOYL-PHOSPHATE SYNTHASE SMALL CHAIN"/>
    <property type="match status" value="1"/>
</dbReference>
<feature type="binding site" evidence="10">
    <location>
        <position position="326"/>
    </location>
    <ligand>
        <name>L-glutamine</name>
        <dbReference type="ChEBI" id="CHEBI:58359"/>
    </ligand>
</feature>
<proteinExistence type="inferred from homology"/>
<dbReference type="AlphaFoldDB" id="U6B6D3"/>
<evidence type="ECO:0000313" key="13">
    <source>
        <dbReference type="Proteomes" id="UP000017862"/>
    </source>
</evidence>
<dbReference type="HOGENOM" id="CLU_035901_2_2_5"/>
<feature type="binding site" evidence="10">
    <location>
        <position position="56"/>
    </location>
    <ligand>
        <name>L-glutamine</name>
        <dbReference type="ChEBI" id="CHEBI:58359"/>
    </ligand>
</feature>
<dbReference type="GO" id="GO:0044205">
    <property type="term" value="P:'de novo' UMP biosynthetic process"/>
    <property type="evidence" value="ECO:0007669"/>
    <property type="project" value="UniProtKB-UniRule"/>
</dbReference>
<evidence type="ECO:0000259" key="11">
    <source>
        <dbReference type="SMART" id="SM01097"/>
    </source>
</evidence>
<dbReference type="HAMAP" id="MF_01209">
    <property type="entry name" value="CPSase_S_chain"/>
    <property type="match status" value="1"/>
</dbReference>
<keyword evidence="3 10" id="KW-0055">Arginine biosynthesis</keyword>
<evidence type="ECO:0000256" key="6">
    <source>
        <dbReference type="ARBA" id="ARBA00022840"/>
    </source>
</evidence>
<dbReference type="GO" id="GO:0004359">
    <property type="term" value="F:glutaminase activity"/>
    <property type="evidence" value="ECO:0007669"/>
    <property type="project" value="RHEA"/>
</dbReference>
<dbReference type="Gene3D" id="3.40.50.880">
    <property type="match status" value="1"/>
</dbReference>
<dbReference type="InterPro" id="IPR017926">
    <property type="entry name" value="GATASE"/>
</dbReference>
<comment type="catalytic activity">
    <reaction evidence="10">
        <text>L-glutamine + H2O = L-glutamate + NH4(+)</text>
        <dbReference type="Rhea" id="RHEA:15889"/>
        <dbReference type="ChEBI" id="CHEBI:15377"/>
        <dbReference type="ChEBI" id="CHEBI:28938"/>
        <dbReference type="ChEBI" id="CHEBI:29985"/>
        <dbReference type="ChEBI" id="CHEBI:58359"/>
    </reaction>
</comment>
<comment type="function">
    <text evidence="10">Small subunit of the glutamine-dependent carbamoyl phosphate synthetase (CPSase). CPSase catalyzes the formation of carbamoyl phosphate from the ammonia moiety of glutamine, carbonate, and phosphate donated by ATP, constituting the first step of 2 biosynthetic pathways, one leading to arginine and/or urea and the other to pyrimidine nucleotides. The small subunit (glutamine amidotransferase) binds and cleaves glutamine to supply the large subunit with the substrate ammonia.</text>
</comment>
<dbReference type="SUPFAM" id="SSF52021">
    <property type="entry name" value="Carbamoyl phosphate synthetase, small subunit N-terminal domain"/>
    <property type="match status" value="1"/>
</dbReference>
<comment type="similarity">
    <text evidence="2 10">Belongs to the CarA family.</text>
</comment>
<dbReference type="PROSITE" id="PS51273">
    <property type="entry name" value="GATASE_TYPE_1"/>
    <property type="match status" value="1"/>
</dbReference>
<dbReference type="PANTHER" id="PTHR43418">
    <property type="entry name" value="MULTIFUNCTIONAL TRYPTOPHAN BIOSYNTHESIS PROTEIN-RELATED"/>
    <property type="match status" value="1"/>
</dbReference>
<feature type="binding site" evidence="10">
    <location>
        <position position="257"/>
    </location>
    <ligand>
        <name>L-glutamine</name>
        <dbReference type="ChEBI" id="CHEBI:58359"/>
    </ligand>
</feature>
<accession>U6B6D3</accession>
<evidence type="ECO:0000256" key="7">
    <source>
        <dbReference type="ARBA" id="ARBA00022962"/>
    </source>
</evidence>
<dbReference type="GO" id="GO:0005524">
    <property type="term" value="F:ATP binding"/>
    <property type="evidence" value="ECO:0007669"/>
    <property type="project" value="UniProtKB-UniRule"/>
</dbReference>
<dbReference type="Gene3D" id="3.50.30.20">
    <property type="entry name" value="Carbamoyl-phosphate synthase small subunit, N-terminal domain"/>
    <property type="match status" value="1"/>
</dbReference>
<feature type="active site" description="Nucleophile" evidence="10">
    <location>
        <position position="284"/>
    </location>
</feature>
<feature type="active site" evidence="10">
    <location>
        <position position="370"/>
    </location>
</feature>
<feature type="binding site" evidence="10">
    <location>
        <position position="329"/>
    </location>
    <ligand>
        <name>L-glutamine</name>
        <dbReference type="ChEBI" id="CHEBI:58359"/>
    </ligand>
</feature>
<comment type="pathway">
    <text evidence="1 10">Amino-acid biosynthesis; L-arginine biosynthesis; carbamoyl phosphate from bicarbonate: step 1/1.</text>
</comment>
<dbReference type="GO" id="GO:0004088">
    <property type="term" value="F:carbamoyl-phosphate synthase (glutamine-hydrolyzing) activity"/>
    <property type="evidence" value="ECO:0007669"/>
    <property type="project" value="UniProtKB-UniRule"/>
</dbReference>
<dbReference type="PRINTS" id="PR00096">
    <property type="entry name" value="GATASE"/>
</dbReference>
<feature type="region of interest" description="CPSase" evidence="10">
    <location>
        <begin position="1"/>
        <end position="206"/>
    </location>
</feature>
<feature type="binding site" evidence="10">
    <location>
        <position position="285"/>
    </location>
    <ligand>
        <name>L-glutamine</name>
        <dbReference type="ChEBI" id="CHEBI:58359"/>
    </ligand>
</feature>
<dbReference type="RefSeq" id="WP_007556664.1">
    <property type="nucleotide sequence ID" value="NC_022793.1"/>
</dbReference>
<dbReference type="InterPro" id="IPR036480">
    <property type="entry name" value="CarbP_synth_ssu_N_sf"/>
</dbReference>
<keyword evidence="10" id="KW-0028">Amino-acid biosynthesis</keyword>
<dbReference type="InterPro" id="IPR002474">
    <property type="entry name" value="CarbamoylP_synth_ssu_N"/>
</dbReference>
<evidence type="ECO:0000256" key="9">
    <source>
        <dbReference type="ARBA" id="ARBA00048816"/>
    </source>
</evidence>
<dbReference type="SUPFAM" id="SSF52317">
    <property type="entry name" value="Class I glutamine amidotransferase-like"/>
    <property type="match status" value="1"/>
</dbReference>
<dbReference type="InterPro" id="IPR050472">
    <property type="entry name" value="Anth_synth/Amidotransfase"/>
</dbReference>
<dbReference type="STRING" id="1261131.lam_048"/>
<comment type="pathway">
    <text evidence="10">Pyrimidine metabolism; UMP biosynthesis via de novo pathway; (S)-dihydroorotate from bicarbonate: step 1/3.</text>
</comment>
<dbReference type="eggNOG" id="COG0505">
    <property type="taxonomic scope" value="Bacteria"/>
</dbReference>
<dbReference type="EMBL" id="CP006604">
    <property type="protein sequence ID" value="AHA27431.1"/>
    <property type="molecule type" value="Genomic_DNA"/>
</dbReference>
<dbReference type="Pfam" id="PF00117">
    <property type="entry name" value="GATase"/>
    <property type="match status" value="1"/>
</dbReference>
<feature type="binding site" evidence="10">
    <location>
        <position position="288"/>
    </location>
    <ligand>
        <name>L-glutamine</name>
        <dbReference type="ChEBI" id="CHEBI:58359"/>
    </ligand>
</feature>
<name>U6B6D3_9HYPH</name>
<dbReference type="InterPro" id="IPR029062">
    <property type="entry name" value="Class_I_gatase-like"/>
</dbReference>
<comment type="catalytic activity">
    <reaction evidence="9 10">
        <text>hydrogencarbonate + L-glutamine + 2 ATP + H2O = carbamoyl phosphate + L-glutamate + 2 ADP + phosphate + 2 H(+)</text>
        <dbReference type="Rhea" id="RHEA:18633"/>
        <dbReference type="ChEBI" id="CHEBI:15377"/>
        <dbReference type="ChEBI" id="CHEBI:15378"/>
        <dbReference type="ChEBI" id="CHEBI:17544"/>
        <dbReference type="ChEBI" id="CHEBI:29985"/>
        <dbReference type="ChEBI" id="CHEBI:30616"/>
        <dbReference type="ChEBI" id="CHEBI:43474"/>
        <dbReference type="ChEBI" id="CHEBI:58228"/>
        <dbReference type="ChEBI" id="CHEBI:58359"/>
        <dbReference type="ChEBI" id="CHEBI:456216"/>
        <dbReference type="EC" id="6.3.5.5"/>
    </reaction>
</comment>
<dbReference type="UniPathway" id="UPA00068">
    <property type="reaction ID" value="UER00171"/>
</dbReference>
<protein>
    <recommendedName>
        <fullName evidence="10">Carbamoyl phosphate synthase small chain</fullName>
        <ecNumber evidence="10">6.3.5.5</ecNumber>
    </recommendedName>
    <alternativeName>
        <fullName evidence="10">Carbamoyl phosphate synthetase glutamine chain</fullName>
    </alternativeName>
</protein>
<dbReference type="InterPro" id="IPR006274">
    <property type="entry name" value="CarbamoylP_synth_ssu"/>
</dbReference>
<keyword evidence="4 10" id="KW-0436">Ligase</keyword>
<keyword evidence="8 10" id="KW-0665">Pyrimidine biosynthesis</keyword>
<dbReference type="SMART" id="SM01097">
    <property type="entry name" value="CPSase_sm_chain"/>
    <property type="match status" value="1"/>
</dbReference>
<dbReference type="NCBIfam" id="TIGR01368">
    <property type="entry name" value="CPSaseIIsmall"/>
    <property type="match status" value="1"/>
</dbReference>
<reference evidence="12 13" key="1">
    <citation type="journal article" date="2014" name="Mol. Plant Microbe Interact.">
        <title>The complete genome sequence of Candidatus Liberibacter americanus, associated with citrus Huanglongbing.</title>
        <authorList>
            <person name="Wulff N.A."/>
            <person name="Zhang S."/>
            <person name="Setubal J.C."/>
            <person name="Almeida N.F."/>
            <person name="Martins E.C."/>
            <person name="Harakava R."/>
            <person name="Kumar D."/>
            <person name="Rangel L.T."/>
            <person name="Foissac X."/>
            <person name="Bove J."/>
            <person name="Gabriel D.W."/>
        </authorList>
    </citation>
    <scope>NUCLEOTIDE SEQUENCE [LARGE SCALE GENOMIC DNA]</scope>
    <source>
        <strain evidence="12 13">Sao Paulo</strain>
    </source>
</reference>
<evidence type="ECO:0000256" key="1">
    <source>
        <dbReference type="ARBA" id="ARBA00005077"/>
    </source>
</evidence>
<gene>
    <name evidence="10 12" type="primary">carA</name>
    <name evidence="12" type="ORF">lam_048</name>
</gene>
<feature type="binding site" evidence="10">
    <location>
        <position position="328"/>
    </location>
    <ligand>
        <name>L-glutamine</name>
        <dbReference type="ChEBI" id="CHEBI:58359"/>
    </ligand>
</feature>
<dbReference type="GO" id="GO:0006207">
    <property type="term" value="P:'de novo' pyrimidine nucleobase biosynthetic process"/>
    <property type="evidence" value="ECO:0007669"/>
    <property type="project" value="InterPro"/>
</dbReference>
<keyword evidence="5 10" id="KW-0547">Nucleotide-binding</keyword>